<evidence type="ECO:0000256" key="1">
    <source>
        <dbReference type="SAM" id="MobiDB-lite"/>
    </source>
</evidence>
<feature type="compositionally biased region" description="Low complexity" evidence="1">
    <location>
        <begin position="468"/>
        <end position="494"/>
    </location>
</feature>
<dbReference type="KEGG" id="lenr:94174877"/>
<dbReference type="EMBL" id="JAFHKP010000013">
    <property type="protein sequence ID" value="KAG5483409.1"/>
    <property type="molecule type" value="Genomic_DNA"/>
</dbReference>
<dbReference type="AlphaFoldDB" id="A0A836KQ14"/>
<feature type="region of interest" description="Disordered" evidence="1">
    <location>
        <begin position="337"/>
        <end position="374"/>
    </location>
</feature>
<comment type="caution">
    <text evidence="2">The sequence shown here is derived from an EMBL/GenBank/DDBJ whole genome shotgun (WGS) entry which is preliminary data.</text>
</comment>
<sequence length="557" mass="59960">MCAHHVNAECTAFLPLALSSVTRRTPSLHRSPFPLPAHRPTHVFDSGRSQCFGRGGSYTPGQTGRHTRERAYVAVLITIAASRLTRLSITVPHEPSPLPQHRLRSSPSYSCAHHRTRALTAAPPFPPSLNRTAMAAATSAFGEFAREWGSLLAQDSSASLEHLFSAYLGFQETNHVVVGNSGGSGESPFESPVASIDDLTDVWAAAKRANREWEATCMVRSVRRSIDGSVTRSRLVLSMLCWAAALRQREQSFFKEFFSQVREIIRHAALRCATCADDKGAESIYEEVAFCVAVELLGWHDSLLICLQRSMAFSPPLRSEEDVLLFLRKVTQELASGLSPRGCSTDSTPAITTTRTSALSSSFEHEPPETSTADNAAKKMTALTFARATGDGTVVFTSSRRPFPTQSSASASRRRVEQTRAVRRRGTTISTVAPTHFPSNTADTPNPRQAAIAKVPVGATAVPAPTKARTVSTARTAAVSSASPPLPPSSLSRQPSPPARTPLSRLPTSASLAPMPVSTHHSLTAIAAHSACKRLECATPDVCRPPVRPAIRPSAHQ</sequence>
<proteinExistence type="predicted"/>
<accession>A0A836KQ14</accession>
<dbReference type="GeneID" id="94174877"/>
<evidence type="ECO:0000313" key="3">
    <source>
        <dbReference type="Proteomes" id="UP000674179"/>
    </source>
</evidence>
<dbReference type="OrthoDB" id="266600at2759"/>
<keyword evidence="3" id="KW-1185">Reference proteome</keyword>
<reference evidence="2 3" key="1">
    <citation type="submission" date="2021-02" db="EMBL/GenBank/DDBJ databases">
        <title>Leishmania (Mundinia) enrietti genome sequencing and assembly.</title>
        <authorList>
            <person name="Almutairi H."/>
            <person name="Gatherer D."/>
        </authorList>
    </citation>
    <scope>NUCLEOTIDE SEQUENCE [LARGE SCALE GENOMIC DNA]</scope>
    <source>
        <strain evidence="2">CUR178</strain>
    </source>
</reference>
<evidence type="ECO:0000313" key="2">
    <source>
        <dbReference type="EMBL" id="KAG5483409.1"/>
    </source>
</evidence>
<name>A0A836KQ14_LEIEN</name>
<dbReference type="Proteomes" id="UP000674179">
    <property type="component" value="Chromosome 13"/>
</dbReference>
<dbReference type="RefSeq" id="XP_067694626.1">
    <property type="nucleotide sequence ID" value="XM_067839367.1"/>
</dbReference>
<feature type="region of interest" description="Disordered" evidence="1">
    <location>
        <begin position="464"/>
        <end position="515"/>
    </location>
</feature>
<feature type="region of interest" description="Disordered" evidence="1">
    <location>
        <begin position="396"/>
        <end position="422"/>
    </location>
</feature>
<organism evidence="2 3">
    <name type="scientific">Leishmania enriettii</name>
    <dbReference type="NCBI Taxonomy" id="5663"/>
    <lineage>
        <taxon>Eukaryota</taxon>
        <taxon>Discoba</taxon>
        <taxon>Euglenozoa</taxon>
        <taxon>Kinetoplastea</taxon>
        <taxon>Metakinetoplastina</taxon>
        <taxon>Trypanosomatida</taxon>
        <taxon>Trypanosomatidae</taxon>
        <taxon>Leishmaniinae</taxon>
        <taxon>Leishmania</taxon>
    </lineage>
</organism>
<protein>
    <submittedName>
        <fullName evidence="2">Uncharacterized protein</fullName>
    </submittedName>
</protein>
<feature type="compositionally biased region" description="Polar residues" evidence="1">
    <location>
        <begin position="342"/>
        <end position="362"/>
    </location>
</feature>
<gene>
    <name evidence="2" type="ORF">CUR178_07730</name>
</gene>
<feature type="compositionally biased region" description="Polar residues" evidence="1">
    <location>
        <begin position="396"/>
        <end position="411"/>
    </location>
</feature>